<dbReference type="PROSITE" id="PS50893">
    <property type="entry name" value="ABC_TRANSPORTER_2"/>
    <property type="match status" value="1"/>
</dbReference>
<gene>
    <name evidence="4" type="ORF">ABFY20_12025</name>
</gene>
<dbReference type="InterPro" id="IPR027417">
    <property type="entry name" value="P-loop_NTPase"/>
</dbReference>
<evidence type="ECO:0000256" key="1">
    <source>
        <dbReference type="ARBA" id="ARBA00022741"/>
    </source>
</evidence>
<keyword evidence="2 4" id="KW-0067">ATP-binding</keyword>
<evidence type="ECO:0000259" key="3">
    <source>
        <dbReference type="PROSITE" id="PS50893"/>
    </source>
</evidence>
<evidence type="ECO:0000256" key="2">
    <source>
        <dbReference type="ARBA" id="ARBA00022840"/>
    </source>
</evidence>
<dbReference type="Pfam" id="PF00005">
    <property type="entry name" value="ABC_tran"/>
    <property type="match status" value="1"/>
</dbReference>
<dbReference type="GO" id="GO:0016887">
    <property type="term" value="F:ATP hydrolysis activity"/>
    <property type="evidence" value="ECO:0007669"/>
    <property type="project" value="InterPro"/>
</dbReference>
<dbReference type="PANTHER" id="PTHR43158">
    <property type="entry name" value="SKFA PEPTIDE EXPORT ATP-BINDING PROTEIN SKFE"/>
    <property type="match status" value="1"/>
</dbReference>
<dbReference type="Gene3D" id="3.40.50.300">
    <property type="entry name" value="P-loop containing nucleotide triphosphate hydrolases"/>
    <property type="match status" value="1"/>
</dbReference>
<protein>
    <submittedName>
        <fullName evidence="4">ABC transporter ATP-binding protein</fullName>
    </submittedName>
</protein>
<organism evidence="4">
    <name type="scientific">Herbiconiux sp. A18JL235</name>
    <dbReference type="NCBI Taxonomy" id="3152363"/>
    <lineage>
        <taxon>Bacteria</taxon>
        <taxon>Bacillati</taxon>
        <taxon>Actinomycetota</taxon>
        <taxon>Actinomycetes</taxon>
        <taxon>Micrococcales</taxon>
        <taxon>Microbacteriaceae</taxon>
        <taxon>Herbiconiux</taxon>
    </lineage>
</organism>
<feature type="domain" description="ABC transporter" evidence="3">
    <location>
        <begin position="18"/>
        <end position="257"/>
    </location>
</feature>
<evidence type="ECO:0000313" key="4">
    <source>
        <dbReference type="EMBL" id="XDI04073.1"/>
    </source>
</evidence>
<dbReference type="GO" id="GO:0005524">
    <property type="term" value="F:ATP binding"/>
    <property type="evidence" value="ECO:0007669"/>
    <property type="project" value="UniProtKB-KW"/>
</dbReference>
<accession>A0AB39BCE5</accession>
<dbReference type="PANTHER" id="PTHR43158:SF2">
    <property type="entry name" value="SKFA PEPTIDE EXPORT ATP-BINDING PROTEIN SKFE"/>
    <property type="match status" value="1"/>
</dbReference>
<proteinExistence type="predicted"/>
<dbReference type="SMART" id="SM00382">
    <property type="entry name" value="AAA"/>
    <property type="match status" value="1"/>
</dbReference>
<sequence length="277" mass="29727">MSSTTTHPSGPGLPSPVLELAEVSFVRHGRTILDSVSLVVRPGEHWALIGPNGAGKSTILSLCGALQHPTSGRVEVLGHLIGRVELQRLRRSIGHVNPRHPITSALPIRDVVLTGATGTVELPPHHRPSDDELDRADSFVALLGLSGKAGEPWTTLSQGERGRTLIARALMTDPELLLLDEPSTGLDVAAREQLLDTLDVVRTAHPSLASVLVTHHLEELPQSTTHAALLAEGRILHAGAADEVLTTARVTECFAHPIEIEHRHGRWSARSLAQAER</sequence>
<dbReference type="RefSeq" id="WP_368496485.1">
    <property type="nucleotide sequence ID" value="NZ_CP162511.1"/>
</dbReference>
<name>A0AB39BCE5_9MICO</name>
<dbReference type="InterPro" id="IPR003439">
    <property type="entry name" value="ABC_transporter-like_ATP-bd"/>
</dbReference>
<keyword evidence="1" id="KW-0547">Nucleotide-binding</keyword>
<dbReference type="AlphaFoldDB" id="A0AB39BCE5"/>
<reference evidence="4" key="1">
    <citation type="submission" date="2024-05" db="EMBL/GenBank/DDBJ databases">
        <title>Herbiconiux sp. A18JL235.</title>
        <authorList>
            <person name="Zhang G."/>
        </authorList>
    </citation>
    <scope>NUCLEOTIDE SEQUENCE</scope>
    <source>
        <strain evidence="4">A18JL235</strain>
    </source>
</reference>
<dbReference type="EMBL" id="CP162511">
    <property type="protein sequence ID" value="XDI04073.1"/>
    <property type="molecule type" value="Genomic_DNA"/>
</dbReference>
<dbReference type="SUPFAM" id="SSF52540">
    <property type="entry name" value="P-loop containing nucleoside triphosphate hydrolases"/>
    <property type="match status" value="1"/>
</dbReference>
<dbReference type="InterPro" id="IPR003593">
    <property type="entry name" value="AAA+_ATPase"/>
</dbReference>